<dbReference type="Proteomes" id="UP000886667">
    <property type="component" value="Unassembled WGS sequence"/>
</dbReference>
<evidence type="ECO:0000313" key="2">
    <source>
        <dbReference type="Proteomes" id="UP000886667"/>
    </source>
</evidence>
<sequence>MVKQIHCEDPRLEHQIQELLNLHMGPMDELVDKLEMRVAQTDEGTEEPLYHCRVVVTDPHTGKLAVEERHADISLTVNRALARIVRSLMRRQLNRYSF</sequence>
<evidence type="ECO:0000313" key="1">
    <source>
        <dbReference type="EMBL" id="MCG7945009.1"/>
    </source>
</evidence>
<gene>
    <name evidence="1" type="ORF">JAZ07_01540</name>
</gene>
<comment type="caution">
    <text evidence="1">The sequence shown here is derived from an EMBL/GenBank/DDBJ whole genome shotgun (WGS) entry which is preliminary data.</text>
</comment>
<name>A0A9E4N3B7_9GAMM</name>
<reference evidence="1" key="1">
    <citation type="journal article" date="2021" name="Proc. Natl. Acad. Sci. U.S.A.">
        <title>Global biogeography of chemosynthetic symbionts reveals both localized and globally distributed symbiont groups. .</title>
        <authorList>
            <person name="Osvatic J.T."/>
            <person name="Wilkins L.G.E."/>
            <person name="Leibrecht L."/>
            <person name="Leray M."/>
            <person name="Zauner S."/>
            <person name="Polzin J."/>
            <person name="Camacho Y."/>
            <person name="Gros O."/>
            <person name="van Gils J.A."/>
            <person name="Eisen J.A."/>
            <person name="Petersen J.M."/>
            <person name="Yuen B."/>
        </authorList>
    </citation>
    <scope>NUCLEOTIDE SEQUENCE</scope>
    <source>
        <strain evidence="1">MAGclacostrist064TRANS</strain>
    </source>
</reference>
<accession>A0A9E4N3B7</accession>
<protein>
    <submittedName>
        <fullName evidence="1">Uncharacterized protein</fullName>
    </submittedName>
</protein>
<dbReference type="EMBL" id="JAEPCM010000018">
    <property type="protein sequence ID" value="MCG7945009.1"/>
    <property type="molecule type" value="Genomic_DNA"/>
</dbReference>
<proteinExistence type="predicted"/>
<dbReference type="AlphaFoldDB" id="A0A9E4N3B7"/>
<organism evidence="1 2">
    <name type="scientific">Candidatus Thiodiazotropha taylori</name>
    <dbReference type="NCBI Taxonomy" id="2792791"/>
    <lineage>
        <taxon>Bacteria</taxon>
        <taxon>Pseudomonadati</taxon>
        <taxon>Pseudomonadota</taxon>
        <taxon>Gammaproteobacteria</taxon>
        <taxon>Chromatiales</taxon>
        <taxon>Sedimenticolaceae</taxon>
        <taxon>Candidatus Thiodiazotropha</taxon>
    </lineage>
</organism>